<evidence type="ECO:0000313" key="1">
    <source>
        <dbReference type="EMBL" id="GAA4542032.1"/>
    </source>
</evidence>
<dbReference type="EMBL" id="BAABGT010000024">
    <property type="protein sequence ID" value="GAA4542032.1"/>
    <property type="molecule type" value="Genomic_DNA"/>
</dbReference>
<accession>A0ABP8RMP9</accession>
<reference evidence="2" key="1">
    <citation type="journal article" date="2019" name="Int. J. Syst. Evol. Microbiol.">
        <title>The Global Catalogue of Microorganisms (GCM) 10K type strain sequencing project: providing services to taxonomists for standard genome sequencing and annotation.</title>
        <authorList>
            <consortium name="The Broad Institute Genomics Platform"/>
            <consortium name="The Broad Institute Genome Sequencing Center for Infectious Disease"/>
            <person name="Wu L."/>
            <person name="Ma J."/>
        </authorList>
    </citation>
    <scope>NUCLEOTIDE SEQUENCE [LARGE SCALE GENOMIC DNA]</scope>
    <source>
        <strain evidence="2">JCM 17906</strain>
    </source>
</reference>
<proteinExistence type="predicted"/>
<protein>
    <submittedName>
        <fullName evidence="1">Uncharacterized protein</fullName>
    </submittedName>
</protein>
<organism evidence="1 2">
    <name type="scientific">Pseudonocardia xishanensis</name>
    <dbReference type="NCBI Taxonomy" id="630995"/>
    <lineage>
        <taxon>Bacteria</taxon>
        <taxon>Bacillati</taxon>
        <taxon>Actinomycetota</taxon>
        <taxon>Actinomycetes</taxon>
        <taxon>Pseudonocardiales</taxon>
        <taxon>Pseudonocardiaceae</taxon>
        <taxon>Pseudonocardia</taxon>
    </lineage>
</organism>
<dbReference type="Proteomes" id="UP001501598">
    <property type="component" value="Unassembled WGS sequence"/>
</dbReference>
<dbReference type="RefSeq" id="WP_345414424.1">
    <property type="nucleotide sequence ID" value="NZ_BAABGT010000024.1"/>
</dbReference>
<name>A0ABP8RMP9_9PSEU</name>
<gene>
    <name evidence="1" type="ORF">GCM10023175_16850</name>
</gene>
<sequence>MAVAMRAFVQQGVADGAEWATVHGVAEKLLAHLNEPEALEQLAVANMPGQSSALVQATFAEFARDLGFVDESRGLFDSYENRALRPDYYLPVGANGILLEVERGKTTINNMDLLDFWKCHLCEHANYLFLMVPQELRQNATMSPRREFNTVVKRMASFFVPRNYTNVRGLCVFGY</sequence>
<comment type="caution">
    <text evidence="1">The sequence shown here is derived from an EMBL/GenBank/DDBJ whole genome shotgun (WGS) entry which is preliminary data.</text>
</comment>
<keyword evidence="2" id="KW-1185">Reference proteome</keyword>
<evidence type="ECO:0000313" key="2">
    <source>
        <dbReference type="Proteomes" id="UP001501598"/>
    </source>
</evidence>